<dbReference type="InterPro" id="IPR010642">
    <property type="entry name" value="Invasion_prot_B"/>
</dbReference>
<feature type="compositionally biased region" description="Low complexity" evidence="1">
    <location>
        <begin position="26"/>
        <end position="49"/>
    </location>
</feature>
<accession>A0A1D7TX96</accession>
<dbReference type="STRING" id="1526658.BHK69_03940"/>
<dbReference type="AlphaFoldDB" id="A0A1D7TX96"/>
<feature type="signal peptide" evidence="2">
    <location>
        <begin position="1"/>
        <end position="21"/>
    </location>
</feature>
<feature type="chain" id="PRO_5009099688" description="Invasion protein" evidence="2">
    <location>
        <begin position="22"/>
        <end position="195"/>
    </location>
</feature>
<evidence type="ECO:0000313" key="4">
    <source>
        <dbReference type="Proteomes" id="UP000094969"/>
    </source>
</evidence>
<dbReference type="Pfam" id="PF06776">
    <property type="entry name" value="IalB"/>
    <property type="match status" value="1"/>
</dbReference>
<dbReference type="OrthoDB" id="7269060at2"/>
<feature type="region of interest" description="Disordered" evidence="1">
    <location>
        <begin position="26"/>
        <end position="53"/>
    </location>
</feature>
<keyword evidence="4" id="KW-1185">Reference proteome</keyword>
<evidence type="ECO:0000313" key="3">
    <source>
        <dbReference type="EMBL" id="AOO79745.1"/>
    </source>
</evidence>
<gene>
    <name evidence="3" type="ORF">BHK69_03940</name>
</gene>
<evidence type="ECO:0008006" key="5">
    <source>
        <dbReference type="Google" id="ProtNLM"/>
    </source>
</evidence>
<keyword evidence="2" id="KW-0732">Signal</keyword>
<dbReference type="Proteomes" id="UP000094969">
    <property type="component" value="Chromosome"/>
</dbReference>
<name>A0A1D7TX96_9HYPH</name>
<dbReference type="RefSeq" id="WP_069688967.1">
    <property type="nucleotide sequence ID" value="NZ_CP017147.1"/>
</dbReference>
<proteinExistence type="predicted"/>
<dbReference type="EMBL" id="CP017147">
    <property type="protein sequence ID" value="AOO79745.1"/>
    <property type="molecule type" value="Genomic_DNA"/>
</dbReference>
<dbReference type="Gene3D" id="2.60.40.1880">
    <property type="entry name" value="Invasion associated locus B (IalB) protein"/>
    <property type="match status" value="1"/>
</dbReference>
<dbReference type="InterPro" id="IPR038696">
    <property type="entry name" value="IalB_sf"/>
</dbReference>
<sequence>MKHLTSPTVLLALICAGSAFAQAQRSPAAAQGQQRPAAAAPAPGGVSQPDNTTATYGDWTHRCQQGVGTRICEVVQTLQVQGQQGPVALVAVGRPVKTEPYKLVVQVAPNVTLGPNAGVRVALGEKDEGTLAAFSRCIPGGCFAEVSMSEDLLKRWRGYSDGGQLRFQDAANRPVTLPFSFRGFQAAAEALAREP</sequence>
<protein>
    <recommendedName>
        <fullName evidence="5">Invasion protein</fullName>
    </recommendedName>
</protein>
<reference evidence="3 4" key="1">
    <citation type="journal article" date="2015" name="Antonie Van Leeuwenhoek">
        <title>Bosea vaviloviae sp. nov., a new species of slow-growing rhizobia isolated from nodules of the relict species Vavilovia formosa (Stev.) Fed.</title>
        <authorList>
            <person name="Safronova V.I."/>
            <person name="Kuznetsova I.G."/>
            <person name="Sazanova A.L."/>
            <person name="Kimeklis A.K."/>
            <person name="Belimov A.A."/>
            <person name="Andronov E.E."/>
            <person name="Pinaev A.G."/>
            <person name="Chizhevskaya E.P."/>
            <person name="Pukhaev A.R."/>
            <person name="Popov K.P."/>
            <person name="Willems A."/>
            <person name="Tikhonovich I.A."/>
        </authorList>
    </citation>
    <scope>NUCLEOTIDE SEQUENCE [LARGE SCALE GENOMIC DNA]</scope>
    <source>
        <strain evidence="3 4">Vaf18</strain>
    </source>
</reference>
<evidence type="ECO:0000256" key="2">
    <source>
        <dbReference type="SAM" id="SignalP"/>
    </source>
</evidence>
<evidence type="ECO:0000256" key="1">
    <source>
        <dbReference type="SAM" id="MobiDB-lite"/>
    </source>
</evidence>
<organism evidence="3 4">
    <name type="scientific">Bosea vaviloviae</name>
    <dbReference type="NCBI Taxonomy" id="1526658"/>
    <lineage>
        <taxon>Bacteria</taxon>
        <taxon>Pseudomonadati</taxon>
        <taxon>Pseudomonadota</taxon>
        <taxon>Alphaproteobacteria</taxon>
        <taxon>Hyphomicrobiales</taxon>
        <taxon>Boseaceae</taxon>
        <taxon>Bosea</taxon>
    </lineage>
</organism>
<dbReference type="KEGG" id="bvv:BHK69_03940"/>